<protein>
    <recommendedName>
        <fullName evidence="4">Zn(2)-C6 fungal-type domain-containing protein</fullName>
    </recommendedName>
</protein>
<evidence type="ECO:0000256" key="1">
    <source>
        <dbReference type="ARBA" id="ARBA00004123"/>
    </source>
</evidence>
<evidence type="ECO:0000313" key="6">
    <source>
        <dbReference type="Proteomes" id="UP000027222"/>
    </source>
</evidence>
<dbReference type="Proteomes" id="UP000027222">
    <property type="component" value="Unassembled WGS sequence"/>
</dbReference>
<dbReference type="EMBL" id="KL142427">
    <property type="protein sequence ID" value="KDR66136.1"/>
    <property type="molecule type" value="Genomic_DNA"/>
</dbReference>
<gene>
    <name evidence="5" type="ORF">GALMADRAFT_81227</name>
</gene>
<evidence type="ECO:0000259" key="4">
    <source>
        <dbReference type="PROSITE" id="PS50048"/>
    </source>
</evidence>
<comment type="subcellular location">
    <subcellularLocation>
        <location evidence="1">Nucleus</location>
    </subcellularLocation>
</comment>
<dbReference type="PROSITE" id="PS50048">
    <property type="entry name" value="ZN2_CY6_FUNGAL_2"/>
    <property type="match status" value="1"/>
</dbReference>
<keyword evidence="2" id="KW-0539">Nucleus</keyword>
<feature type="region of interest" description="Disordered" evidence="3">
    <location>
        <begin position="91"/>
        <end position="164"/>
    </location>
</feature>
<dbReference type="Pfam" id="PF00172">
    <property type="entry name" value="Zn_clus"/>
    <property type="match status" value="1"/>
</dbReference>
<reference evidence="6" key="1">
    <citation type="journal article" date="2014" name="Proc. Natl. Acad. Sci. U.S.A.">
        <title>Extensive sampling of basidiomycete genomes demonstrates inadequacy of the white-rot/brown-rot paradigm for wood decay fungi.</title>
        <authorList>
            <person name="Riley R."/>
            <person name="Salamov A.A."/>
            <person name="Brown D.W."/>
            <person name="Nagy L.G."/>
            <person name="Floudas D."/>
            <person name="Held B.W."/>
            <person name="Levasseur A."/>
            <person name="Lombard V."/>
            <person name="Morin E."/>
            <person name="Otillar R."/>
            <person name="Lindquist E.A."/>
            <person name="Sun H."/>
            <person name="LaButti K.M."/>
            <person name="Schmutz J."/>
            <person name="Jabbour D."/>
            <person name="Luo H."/>
            <person name="Baker S.E."/>
            <person name="Pisabarro A.G."/>
            <person name="Walton J.D."/>
            <person name="Blanchette R.A."/>
            <person name="Henrissat B."/>
            <person name="Martin F."/>
            <person name="Cullen D."/>
            <person name="Hibbett D.S."/>
            <person name="Grigoriev I.V."/>
        </authorList>
    </citation>
    <scope>NUCLEOTIDE SEQUENCE [LARGE SCALE GENOMIC DNA]</scope>
    <source>
        <strain evidence="6">CBS 339.88</strain>
    </source>
</reference>
<dbReference type="AlphaFoldDB" id="A0A067S5Q9"/>
<accession>A0A067S5Q9</accession>
<keyword evidence="6" id="KW-1185">Reference proteome</keyword>
<dbReference type="PANTHER" id="PTHR31001:SF90">
    <property type="entry name" value="CENTROMERE DNA-BINDING PROTEIN COMPLEX CBF3 SUBUNIT B"/>
    <property type="match status" value="1"/>
</dbReference>
<dbReference type="HOGENOM" id="CLU_056402_0_0_1"/>
<proteinExistence type="predicted"/>
<sequence>MTLECKRRKIKCDRTQPCAPCTRRGEEAGCQWHIVEPVEKYATKAEFDDLKSRFEALSDLVQRLLPSATAAGLPYYPMGVSPGMPGVAGEAVQPYHSGTSGPIGYSSMMPPPPPQPPQPQQGYGQHLETSSQATNRYMKPEGTQSPTRHVHQSLGGVPSTSPIISSALHNPSLSRHRLENSPTSAAATVKNSPLSLASITSPYHPDSSSQLQQAQSKNYHAQTLILGERLRPGSEDPMNIFAKTRPQSAQEHQLATPLTRRCISIVPRRRRRRVPHLRRLTTFSLVLRDGLVIRPRARLLCRQGTTIGPA</sequence>
<dbReference type="SUPFAM" id="SSF57701">
    <property type="entry name" value="Zn2/Cys6 DNA-binding domain"/>
    <property type="match status" value="1"/>
</dbReference>
<dbReference type="OrthoDB" id="3362851at2759"/>
<dbReference type="InterPro" id="IPR001138">
    <property type="entry name" value="Zn2Cys6_DnaBD"/>
</dbReference>
<feature type="compositionally biased region" description="Pro residues" evidence="3">
    <location>
        <begin position="109"/>
        <end position="119"/>
    </location>
</feature>
<dbReference type="InterPro" id="IPR036864">
    <property type="entry name" value="Zn2-C6_fun-type_DNA-bd_sf"/>
</dbReference>
<evidence type="ECO:0000256" key="2">
    <source>
        <dbReference type="ARBA" id="ARBA00023242"/>
    </source>
</evidence>
<dbReference type="Gene3D" id="4.10.240.10">
    <property type="entry name" value="Zn(2)-C6 fungal-type DNA-binding domain"/>
    <property type="match status" value="1"/>
</dbReference>
<organism evidence="5 6">
    <name type="scientific">Galerina marginata (strain CBS 339.88)</name>
    <dbReference type="NCBI Taxonomy" id="685588"/>
    <lineage>
        <taxon>Eukaryota</taxon>
        <taxon>Fungi</taxon>
        <taxon>Dikarya</taxon>
        <taxon>Basidiomycota</taxon>
        <taxon>Agaricomycotina</taxon>
        <taxon>Agaricomycetes</taxon>
        <taxon>Agaricomycetidae</taxon>
        <taxon>Agaricales</taxon>
        <taxon>Agaricineae</taxon>
        <taxon>Strophariaceae</taxon>
        <taxon>Galerina</taxon>
    </lineage>
</organism>
<dbReference type="STRING" id="685588.A0A067S5Q9"/>
<dbReference type="PANTHER" id="PTHR31001">
    <property type="entry name" value="UNCHARACTERIZED TRANSCRIPTIONAL REGULATORY PROTEIN"/>
    <property type="match status" value="1"/>
</dbReference>
<evidence type="ECO:0000256" key="3">
    <source>
        <dbReference type="SAM" id="MobiDB-lite"/>
    </source>
</evidence>
<dbReference type="GO" id="GO:0005634">
    <property type="term" value="C:nucleus"/>
    <property type="evidence" value="ECO:0007669"/>
    <property type="project" value="UniProtKB-SubCell"/>
</dbReference>
<name>A0A067S5Q9_GALM3</name>
<dbReference type="InterPro" id="IPR050613">
    <property type="entry name" value="Sec_Metabolite_Reg"/>
</dbReference>
<evidence type="ECO:0000313" key="5">
    <source>
        <dbReference type="EMBL" id="KDR66136.1"/>
    </source>
</evidence>
<dbReference type="GO" id="GO:0008270">
    <property type="term" value="F:zinc ion binding"/>
    <property type="evidence" value="ECO:0007669"/>
    <property type="project" value="InterPro"/>
</dbReference>
<dbReference type="GO" id="GO:0000981">
    <property type="term" value="F:DNA-binding transcription factor activity, RNA polymerase II-specific"/>
    <property type="evidence" value="ECO:0007669"/>
    <property type="project" value="InterPro"/>
</dbReference>
<feature type="domain" description="Zn(2)-C6 fungal-type" evidence="4">
    <location>
        <begin position="5"/>
        <end position="32"/>
    </location>
</feature>
<dbReference type="CDD" id="cd00067">
    <property type="entry name" value="GAL4"/>
    <property type="match status" value="1"/>
</dbReference>